<keyword evidence="3" id="KW-1185">Reference proteome</keyword>
<accession>A0A8J2LTN6</accession>
<evidence type="ECO:0000313" key="3">
    <source>
        <dbReference type="Proteomes" id="UP000746747"/>
    </source>
</evidence>
<proteinExistence type="predicted"/>
<sequence length="150" mass="17537">MWFKTNIIVIIYFIIILNAKEIDVNREKRSDGGGHLSIKDLINAERMRNQYHRFLDGQLKWFDKNELYNLDRIEMLIKEQNKFDQPLIPTPTKKATISRLCGTKLVEAVIKMCNGCVKPVGGKAVTVKRCKFKFSFIIFFFITSIQFNDL</sequence>
<feature type="signal peptide" evidence="1">
    <location>
        <begin position="1"/>
        <end position="19"/>
    </location>
</feature>
<gene>
    <name evidence="2" type="ORF">CJOHNSTONI_LOCUS3304</name>
</gene>
<dbReference type="Proteomes" id="UP000746747">
    <property type="component" value="Unassembled WGS sequence"/>
</dbReference>
<keyword evidence="1" id="KW-0732">Signal</keyword>
<comment type="caution">
    <text evidence="2">The sequence shown here is derived from an EMBL/GenBank/DDBJ whole genome shotgun (WGS) entry which is preliminary data.</text>
</comment>
<dbReference type="EMBL" id="CAKAEH010001166">
    <property type="protein sequence ID" value="CAG9533042.1"/>
    <property type="molecule type" value="Genomic_DNA"/>
</dbReference>
<protein>
    <submittedName>
        <fullName evidence="2">Uncharacterized protein</fullName>
    </submittedName>
</protein>
<dbReference type="AlphaFoldDB" id="A0A8J2LTN6"/>
<name>A0A8J2LTN6_9BILA</name>
<feature type="chain" id="PRO_5035164895" evidence="1">
    <location>
        <begin position="20"/>
        <end position="150"/>
    </location>
</feature>
<dbReference type="OrthoDB" id="5846338at2759"/>
<evidence type="ECO:0000313" key="2">
    <source>
        <dbReference type="EMBL" id="CAG9533042.1"/>
    </source>
</evidence>
<reference evidence="2" key="1">
    <citation type="submission" date="2021-09" db="EMBL/GenBank/DDBJ databases">
        <authorList>
            <consortium name="Pathogen Informatics"/>
        </authorList>
    </citation>
    <scope>NUCLEOTIDE SEQUENCE</scope>
</reference>
<organism evidence="2 3">
    <name type="scientific">Cercopithifilaria johnstoni</name>
    <dbReference type="NCBI Taxonomy" id="2874296"/>
    <lineage>
        <taxon>Eukaryota</taxon>
        <taxon>Metazoa</taxon>
        <taxon>Ecdysozoa</taxon>
        <taxon>Nematoda</taxon>
        <taxon>Chromadorea</taxon>
        <taxon>Rhabditida</taxon>
        <taxon>Spirurina</taxon>
        <taxon>Spiruromorpha</taxon>
        <taxon>Filarioidea</taxon>
        <taxon>Onchocercidae</taxon>
        <taxon>Cercopithifilaria</taxon>
    </lineage>
</organism>
<evidence type="ECO:0000256" key="1">
    <source>
        <dbReference type="SAM" id="SignalP"/>
    </source>
</evidence>